<gene>
    <name evidence="1" type="ORF">N47_H22350</name>
</gene>
<protein>
    <submittedName>
        <fullName evidence="1">Uncharacterized protein</fullName>
    </submittedName>
</protein>
<evidence type="ECO:0000313" key="1">
    <source>
        <dbReference type="EMBL" id="CBX27413.1"/>
    </source>
</evidence>
<reference evidence="1" key="1">
    <citation type="journal article" date="2011" name="Environ. Microbiol.">
        <title>Genomic insights into the metabolic potential of the polycyclic aromatic hydrocarbon degrading sulfate-reducing Deltaproteobacterium N47.</title>
        <authorList>
            <person name="Bergmann F."/>
            <person name="Selesi D."/>
            <person name="Weinmaier T."/>
            <person name="Tischler P."/>
            <person name="Rattei T."/>
            <person name="Meckenstock R.U."/>
        </authorList>
    </citation>
    <scope>NUCLEOTIDE SEQUENCE</scope>
</reference>
<accession>E1YA19</accession>
<dbReference type="AlphaFoldDB" id="E1YA19"/>
<sequence length="39" mass="4538">MINLAVFDNFDVYVICHNKNPVVFVVIWVWIRMLTGTGL</sequence>
<name>E1YA19_9BACT</name>
<organism evidence="1">
    <name type="scientific">uncultured Desulfobacterium sp</name>
    <dbReference type="NCBI Taxonomy" id="201089"/>
    <lineage>
        <taxon>Bacteria</taxon>
        <taxon>Pseudomonadati</taxon>
        <taxon>Thermodesulfobacteriota</taxon>
        <taxon>Desulfobacteria</taxon>
        <taxon>Desulfobacterales</taxon>
        <taxon>Desulfobacteriaceae</taxon>
        <taxon>Desulfobacterium</taxon>
        <taxon>environmental samples</taxon>
    </lineage>
</organism>
<proteinExistence type="predicted"/>
<dbReference type="EMBL" id="FR695866">
    <property type="protein sequence ID" value="CBX27413.1"/>
    <property type="molecule type" value="Genomic_DNA"/>
</dbReference>